<feature type="signal peptide" evidence="1">
    <location>
        <begin position="1"/>
        <end position="17"/>
    </location>
</feature>
<accession>F0W5N2</accession>
<organism evidence="2">
    <name type="scientific">Albugo laibachii Nc14</name>
    <dbReference type="NCBI Taxonomy" id="890382"/>
    <lineage>
        <taxon>Eukaryota</taxon>
        <taxon>Sar</taxon>
        <taxon>Stramenopiles</taxon>
        <taxon>Oomycota</taxon>
        <taxon>Peronosporomycetes</taxon>
        <taxon>Albuginales</taxon>
        <taxon>Albuginaceae</taxon>
        <taxon>Albugo</taxon>
    </lineage>
</organism>
<proteinExistence type="predicted"/>
<name>F0W5N2_9STRA</name>
<protein>
    <submittedName>
        <fullName evidence="2">AlNc14C21G2197 protein</fullName>
    </submittedName>
</protein>
<dbReference type="AlphaFoldDB" id="F0W5N2"/>
<evidence type="ECO:0000256" key="1">
    <source>
        <dbReference type="SAM" id="SignalP"/>
    </source>
</evidence>
<dbReference type="HOGENOM" id="CLU_2983052_0_0_1"/>
<dbReference type="EMBL" id="FR824066">
    <property type="protein sequence ID" value="CCA16423.1"/>
    <property type="molecule type" value="Genomic_DNA"/>
</dbReference>
<reference evidence="2" key="2">
    <citation type="submission" date="2011-02" db="EMBL/GenBank/DDBJ databases">
        <authorList>
            <person name="MacLean D."/>
        </authorList>
    </citation>
    <scope>NUCLEOTIDE SEQUENCE</scope>
</reference>
<keyword evidence="1" id="KW-0732">Signal</keyword>
<reference evidence="2" key="1">
    <citation type="journal article" date="2011" name="PLoS Biol.">
        <title>Gene gain and loss during evolution of obligate parasitism in the white rust pathogen of Arabidopsis thaliana.</title>
        <authorList>
            <person name="Kemen E."/>
            <person name="Gardiner A."/>
            <person name="Schultz-Larsen T."/>
            <person name="Kemen A.C."/>
            <person name="Balmuth A.L."/>
            <person name="Robert-Seilaniantz A."/>
            <person name="Bailey K."/>
            <person name="Holub E."/>
            <person name="Studholme D.J."/>
            <person name="Maclean D."/>
            <person name="Jones J.D."/>
        </authorList>
    </citation>
    <scope>NUCLEOTIDE SEQUENCE</scope>
</reference>
<sequence length="58" mass="7045">MFVFVYWLYSIFSQHMADCVYENATRRNREMTPISQFISDYSQKISWEETDKNVIDPL</sequence>
<evidence type="ECO:0000313" key="2">
    <source>
        <dbReference type="EMBL" id="CCA16423.1"/>
    </source>
</evidence>
<gene>
    <name evidence="2" type="primary">AlNc14C21G2197</name>
    <name evidence="2" type="ORF">ALNC14_025660</name>
</gene>
<feature type="chain" id="PRO_5003263321" evidence="1">
    <location>
        <begin position="18"/>
        <end position="58"/>
    </location>
</feature>